<organism evidence="2">
    <name type="scientific">uncultured Acetobacteraceae bacterium</name>
    <dbReference type="NCBI Taxonomy" id="169975"/>
    <lineage>
        <taxon>Bacteria</taxon>
        <taxon>Pseudomonadati</taxon>
        <taxon>Pseudomonadota</taxon>
        <taxon>Alphaproteobacteria</taxon>
        <taxon>Acetobacterales</taxon>
        <taxon>Acetobacteraceae</taxon>
        <taxon>environmental samples</taxon>
    </lineage>
</organism>
<gene>
    <name evidence="2" type="ORF">AVDCRST_MAG04-2804</name>
</gene>
<reference evidence="2" key="1">
    <citation type="submission" date="2020-02" db="EMBL/GenBank/DDBJ databases">
        <authorList>
            <person name="Meier V. D."/>
        </authorList>
    </citation>
    <scope>NUCLEOTIDE SEQUENCE</scope>
    <source>
        <strain evidence="2">AVDCRST_MAG04</strain>
    </source>
</reference>
<proteinExistence type="predicted"/>
<feature type="non-terminal residue" evidence="2">
    <location>
        <position position="1"/>
    </location>
</feature>
<dbReference type="AlphaFoldDB" id="A0A6J4IZD1"/>
<feature type="region of interest" description="Disordered" evidence="1">
    <location>
        <begin position="1"/>
        <end position="39"/>
    </location>
</feature>
<name>A0A6J4IZD1_9PROT</name>
<sequence length="39" mass="3701">GVRAASGGRERGRAAPSAGRRGVVAGTGSGRSGPAVRPV</sequence>
<protein>
    <submittedName>
        <fullName evidence="2">Uncharacterized protein</fullName>
    </submittedName>
</protein>
<evidence type="ECO:0000313" key="2">
    <source>
        <dbReference type="EMBL" id="CAA9265087.1"/>
    </source>
</evidence>
<accession>A0A6J4IZD1</accession>
<dbReference type="EMBL" id="CADCTL010000195">
    <property type="protein sequence ID" value="CAA9265087.1"/>
    <property type="molecule type" value="Genomic_DNA"/>
</dbReference>
<feature type="compositionally biased region" description="Low complexity" evidence="1">
    <location>
        <begin position="14"/>
        <end position="24"/>
    </location>
</feature>
<feature type="non-terminal residue" evidence="2">
    <location>
        <position position="39"/>
    </location>
</feature>
<evidence type="ECO:0000256" key="1">
    <source>
        <dbReference type="SAM" id="MobiDB-lite"/>
    </source>
</evidence>